<organism evidence="1 2">
    <name type="scientific">Opisthorchis viverrini</name>
    <name type="common">Southeast Asian liver fluke</name>
    <dbReference type="NCBI Taxonomy" id="6198"/>
    <lineage>
        <taxon>Eukaryota</taxon>
        <taxon>Metazoa</taxon>
        <taxon>Spiralia</taxon>
        <taxon>Lophotrochozoa</taxon>
        <taxon>Platyhelminthes</taxon>
        <taxon>Trematoda</taxon>
        <taxon>Digenea</taxon>
        <taxon>Opisthorchiida</taxon>
        <taxon>Opisthorchiata</taxon>
        <taxon>Opisthorchiidae</taxon>
        <taxon>Opisthorchis</taxon>
    </lineage>
</organism>
<dbReference type="KEGG" id="ovi:T265_05969"/>
<name>A0A075AEL3_OPIVI</name>
<dbReference type="Proteomes" id="UP000054324">
    <property type="component" value="Unassembled WGS sequence"/>
</dbReference>
<dbReference type="CTD" id="20320151"/>
<evidence type="ECO:0000313" key="1">
    <source>
        <dbReference type="EMBL" id="KER26834.1"/>
    </source>
</evidence>
<protein>
    <submittedName>
        <fullName evidence="1">Uncharacterized protein</fullName>
    </submittedName>
</protein>
<proteinExistence type="predicted"/>
<accession>A0A075AEL3</accession>
<gene>
    <name evidence="1" type="ORF">T265_05969</name>
</gene>
<dbReference type="AlphaFoldDB" id="A0A075AEL3"/>
<dbReference type="OrthoDB" id="6246804at2759"/>
<evidence type="ECO:0000313" key="2">
    <source>
        <dbReference type="Proteomes" id="UP000054324"/>
    </source>
</evidence>
<sequence length="315" mass="35979">MLAAFSTVCSTSPIPPQDPWMSSRSLSMIDARKAIPAGNEYDGARKSLKRQISLRKDRELWWTSKAREMEKAFATGNSRVLYQLIRSTGPRKATVSETISEKDGSLIHSRNRRLERWAEHFEEQFSWPPATQPVAQSRPQWRSSFSNPNPPLDIPLTVLDLCTNLPARACNAQLPTPLQIIGKRNCGSYNQCTTSTRFLQLTMVMMTQKDIMIRINRRRNTLICELIRFFERFTWNPAESLVCDVSRQLNVLHRAASCFSRYDIRDITIHSLFKIRRQPTTGFALLGAHQVGAVPGNITNERFSWVPGESLEKPN</sequence>
<keyword evidence="2" id="KW-1185">Reference proteome</keyword>
<dbReference type="RefSeq" id="XP_009169385.1">
    <property type="nucleotide sequence ID" value="XM_009171121.1"/>
</dbReference>
<dbReference type="EMBL" id="KL596737">
    <property type="protein sequence ID" value="KER26834.1"/>
    <property type="molecule type" value="Genomic_DNA"/>
</dbReference>
<dbReference type="GeneID" id="20320151"/>
<reference evidence="1 2" key="1">
    <citation type="submission" date="2013-11" db="EMBL/GenBank/DDBJ databases">
        <title>Opisthorchis viverrini - life in the bile duct.</title>
        <authorList>
            <person name="Young N.D."/>
            <person name="Nagarajan N."/>
            <person name="Lin S.J."/>
            <person name="Korhonen P.K."/>
            <person name="Jex A.R."/>
            <person name="Hall R.S."/>
            <person name="Safavi-Hemami H."/>
            <person name="Kaewkong W."/>
            <person name="Bertrand D."/>
            <person name="Gao S."/>
            <person name="Seet Q."/>
            <person name="Wongkham S."/>
            <person name="Teh B.T."/>
            <person name="Wongkham C."/>
            <person name="Intapan P.M."/>
            <person name="Maleewong W."/>
            <person name="Yang X."/>
            <person name="Hu M."/>
            <person name="Wang Z."/>
            <person name="Hofmann A."/>
            <person name="Sternberg P.W."/>
            <person name="Tan P."/>
            <person name="Wang J."/>
            <person name="Gasser R.B."/>
        </authorList>
    </citation>
    <scope>NUCLEOTIDE SEQUENCE [LARGE SCALE GENOMIC DNA]</scope>
</reference>
<dbReference type="STRING" id="6198.A0A075AEL3"/>